<dbReference type="EMBL" id="GBXM01098942">
    <property type="protein sequence ID" value="JAH09635.1"/>
    <property type="molecule type" value="Transcribed_RNA"/>
</dbReference>
<proteinExistence type="predicted"/>
<organism evidence="1">
    <name type="scientific">Anguilla anguilla</name>
    <name type="common">European freshwater eel</name>
    <name type="synonym">Muraena anguilla</name>
    <dbReference type="NCBI Taxonomy" id="7936"/>
    <lineage>
        <taxon>Eukaryota</taxon>
        <taxon>Metazoa</taxon>
        <taxon>Chordata</taxon>
        <taxon>Craniata</taxon>
        <taxon>Vertebrata</taxon>
        <taxon>Euteleostomi</taxon>
        <taxon>Actinopterygii</taxon>
        <taxon>Neopterygii</taxon>
        <taxon>Teleostei</taxon>
        <taxon>Anguilliformes</taxon>
        <taxon>Anguillidae</taxon>
        <taxon>Anguilla</taxon>
    </lineage>
</organism>
<name>A0A0E9PZX4_ANGAN</name>
<reference evidence="1" key="2">
    <citation type="journal article" date="2015" name="Fish Shellfish Immunol.">
        <title>Early steps in the European eel (Anguilla anguilla)-Vibrio vulnificus interaction in the gills: Role of the RtxA13 toxin.</title>
        <authorList>
            <person name="Callol A."/>
            <person name="Pajuelo D."/>
            <person name="Ebbesson L."/>
            <person name="Teles M."/>
            <person name="MacKenzie S."/>
            <person name="Amaro C."/>
        </authorList>
    </citation>
    <scope>NUCLEOTIDE SEQUENCE</scope>
</reference>
<reference evidence="1" key="1">
    <citation type="submission" date="2014-11" db="EMBL/GenBank/DDBJ databases">
        <authorList>
            <person name="Amaro Gonzalez C."/>
        </authorList>
    </citation>
    <scope>NUCLEOTIDE SEQUENCE</scope>
</reference>
<accession>A0A0E9PZX4</accession>
<evidence type="ECO:0000313" key="1">
    <source>
        <dbReference type="EMBL" id="JAH09635.1"/>
    </source>
</evidence>
<sequence>MLWFQINVKSVT</sequence>
<protein>
    <submittedName>
        <fullName evidence="1">Uncharacterized protein</fullName>
    </submittedName>
</protein>